<proteinExistence type="predicted"/>
<dbReference type="EMBL" id="CP002000">
    <property type="protein sequence ID" value="ADJ45624.1"/>
    <property type="molecule type" value="Genomic_DNA"/>
</dbReference>
<gene>
    <name evidence="1" type="ordered locus">AMED_3845</name>
</gene>
<dbReference type="OrthoDB" id="4557043at2"/>
<accession>A0A0H3D7U5</accession>
<sequence>MSDDNVLYDSPTEFLHEVAEKSGHCVAQSVIPLEDGSYVCACSCERWEVVAPSRQEGLRLARAHTGSAP</sequence>
<dbReference type="Proteomes" id="UP000000328">
    <property type="component" value="Chromosome"/>
</dbReference>
<organism evidence="1 2">
    <name type="scientific">Amycolatopsis mediterranei (strain U-32)</name>
    <dbReference type="NCBI Taxonomy" id="749927"/>
    <lineage>
        <taxon>Bacteria</taxon>
        <taxon>Bacillati</taxon>
        <taxon>Actinomycetota</taxon>
        <taxon>Actinomycetes</taxon>
        <taxon>Pseudonocardiales</taxon>
        <taxon>Pseudonocardiaceae</taxon>
        <taxon>Amycolatopsis</taxon>
    </lineage>
</organism>
<evidence type="ECO:0000313" key="1">
    <source>
        <dbReference type="EMBL" id="ADJ45624.1"/>
    </source>
</evidence>
<dbReference type="HOGENOM" id="CLU_2766770_0_0_11"/>
<dbReference type="RefSeq" id="WP_013225696.1">
    <property type="nucleotide sequence ID" value="NC_014318.1"/>
</dbReference>
<reference evidence="1 2" key="1">
    <citation type="journal article" date="2010" name="Cell Res.">
        <title>Complete genome sequence of the rifamycin SV-producing Amycolatopsis mediterranei U32 revealed its genetic characteristics in phylogeny and metabolism.</title>
        <authorList>
            <person name="Zhao W."/>
            <person name="Zhong Y."/>
            <person name="Yuan H."/>
            <person name="Wang J."/>
            <person name="Zheng H."/>
            <person name="Wang Y."/>
            <person name="Cen X."/>
            <person name="Xu F."/>
            <person name="Bai J."/>
            <person name="Han X."/>
            <person name="Lu G."/>
            <person name="Zhu Y."/>
            <person name="Shao Z."/>
            <person name="Yan H."/>
            <person name="Li C."/>
            <person name="Peng N."/>
            <person name="Zhang Z."/>
            <person name="Zhang Y."/>
            <person name="Lin W."/>
            <person name="Fan Y."/>
            <person name="Qin Z."/>
            <person name="Hu Y."/>
            <person name="Zhu B."/>
            <person name="Wang S."/>
            <person name="Ding X."/>
            <person name="Zhao G.P."/>
        </authorList>
    </citation>
    <scope>NUCLEOTIDE SEQUENCE [LARGE SCALE GENOMIC DNA]</scope>
    <source>
        <strain evidence="2">U-32</strain>
    </source>
</reference>
<name>A0A0H3D7U5_AMYMU</name>
<dbReference type="eggNOG" id="ENOG5034536">
    <property type="taxonomic scope" value="Bacteria"/>
</dbReference>
<dbReference type="KEGG" id="amd:AMED_3845"/>
<dbReference type="AlphaFoldDB" id="A0A0H3D7U5"/>
<evidence type="ECO:0000313" key="2">
    <source>
        <dbReference type="Proteomes" id="UP000000328"/>
    </source>
</evidence>
<dbReference type="PATRIC" id="fig|749927.5.peg.3975"/>
<protein>
    <submittedName>
        <fullName evidence="1">Uncharacterized protein</fullName>
    </submittedName>
</protein>
<dbReference type="GeneID" id="92871586"/>